<evidence type="ECO:0000313" key="1">
    <source>
        <dbReference type="EMBL" id="CBZ42277.1"/>
    </source>
</evidence>
<dbReference type="Proteomes" id="UP000008182">
    <property type="component" value="Segment"/>
</dbReference>
<dbReference type="GeneID" id="40100127"/>
<organism evidence="1 2">
    <name type="scientific">Campylobacter phage CP81</name>
    <dbReference type="NCBI Taxonomy" id="2927008"/>
    <lineage>
        <taxon>Viruses</taxon>
        <taxon>Duplodnaviria</taxon>
        <taxon>Heunggongvirae</taxon>
        <taxon>Uroviricota</taxon>
        <taxon>Caudoviricetes</taxon>
        <taxon>Connertonviridae</taxon>
        <taxon>Fletchervirus</taxon>
        <taxon>Fletchervirus CP81</taxon>
    </lineage>
</organism>
<keyword evidence="2" id="KW-1185">Reference proteome</keyword>
<name>G0LWT5_9CAUD</name>
<proteinExistence type="predicted"/>
<reference evidence="2" key="1">
    <citation type="journal article" date="2011" name="J. Virol.">
        <title>Campylobacter jejuni group III phage CP81 contains many T4-like genes without belonging to the T4-type phage group: implications for the evolution of T4 phages.</title>
        <authorList>
            <person name="Hammerl J.A."/>
            <person name="Jackel C."/>
            <person name="Reetz J."/>
            <person name="Beck S."/>
            <person name="Alter T."/>
            <person name="Lurz R."/>
            <person name="Barretto C."/>
            <person name="Brussow H."/>
            <person name="Hertwig S."/>
        </authorList>
    </citation>
    <scope>NUCLEOTIDE SEQUENCE [LARGE SCALE GENOMIC DNA]</scope>
</reference>
<dbReference type="RefSeq" id="YP_009623336.1">
    <property type="nucleotide sequence ID" value="NC_042112.1"/>
</dbReference>
<evidence type="ECO:0000313" key="2">
    <source>
        <dbReference type="Proteomes" id="UP000008182"/>
    </source>
</evidence>
<sequence>MLEYGSSNIKDIIDNSTKLLTSNLEWTVGNRGGKFEDLQTAIQ</sequence>
<protein>
    <submittedName>
        <fullName evidence="1">Uncharacterized protein</fullName>
    </submittedName>
</protein>
<dbReference type="EMBL" id="FR823450">
    <property type="protein sequence ID" value="CBZ42277.1"/>
    <property type="molecule type" value="Genomic_DNA"/>
</dbReference>
<accession>G0LWT5</accession>